<evidence type="ECO:0000256" key="4">
    <source>
        <dbReference type="ARBA" id="ARBA00002713"/>
    </source>
</evidence>
<protein>
    <recommendedName>
        <fullName evidence="7">mannonate dehydratase</fullName>
        <ecNumber evidence="7">4.2.1.8</ecNumber>
    </recommendedName>
</protein>
<organism evidence="11 12">
    <name type="scientific">Flavimaricola marinus</name>
    <dbReference type="NCBI Taxonomy" id="1819565"/>
    <lineage>
        <taxon>Bacteria</taxon>
        <taxon>Pseudomonadati</taxon>
        <taxon>Pseudomonadota</taxon>
        <taxon>Alphaproteobacteria</taxon>
        <taxon>Rhodobacterales</taxon>
        <taxon>Paracoccaceae</taxon>
        <taxon>Flavimaricola</taxon>
    </lineage>
</organism>
<name>A0A238LIX3_9RHOB</name>
<keyword evidence="8" id="KW-0408">Iron</keyword>
<comment type="cofactor">
    <cofactor evidence="2">
        <name>Mn(2+)</name>
        <dbReference type="ChEBI" id="CHEBI:29035"/>
    </cofactor>
</comment>
<dbReference type="GO" id="GO:0030145">
    <property type="term" value="F:manganese ion binding"/>
    <property type="evidence" value="ECO:0007669"/>
    <property type="project" value="TreeGrafter"/>
</dbReference>
<evidence type="ECO:0000256" key="3">
    <source>
        <dbReference type="ARBA" id="ARBA00001954"/>
    </source>
</evidence>
<comment type="function">
    <text evidence="4">Catalyzes the dehydration of D-mannonate.</text>
</comment>
<dbReference type="InterPro" id="IPR004628">
    <property type="entry name" value="Man_deHydtase"/>
</dbReference>
<proteinExistence type="inferred from homology"/>
<dbReference type="Gene3D" id="3.20.20.150">
    <property type="entry name" value="Divalent-metal-dependent TIM barrel enzymes"/>
    <property type="match status" value="1"/>
</dbReference>
<gene>
    <name evidence="11" type="primary">uxuA_2</name>
    <name evidence="11" type="ORF">LOM8899_03065</name>
</gene>
<dbReference type="PANTHER" id="PTHR30387">
    <property type="entry name" value="MANNONATE DEHYDRATASE"/>
    <property type="match status" value="1"/>
</dbReference>
<dbReference type="GO" id="GO:0008927">
    <property type="term" value="F:mannonate dehydratase activity"/>
    <property type="evidence" value="ECO:0007669"/>
    <property type="project" value="UniProtKB-EC"/>
</dbReference>
<dbReference type="EMBL" id="FXZK01000006">
    <property type="protein sequence ID" value="SMY08906.1"/>
    <property type="molecule type" value="Genomic_DNA"/>
</dbReference>
<comment type="cofactor">
    <cofactor evidence="3">
        <name>Fe(2+)</name>
        <dbReference type="ChEBI" id="CHEBI:29033"/>
    </cofactor>
</comment>
<evidence type="ECO:0000313" key="11">
    <source>
        <dbReference type="EMBL" id="SMY08906.1"/>
    </source>
</evidence>
<comment type="similarity">
    <text evidence="6">Belongs to the mannonate dehydratase family.</text>
</comment>
<evidence type="ECO:0000256" key="5">
    <source>
        <dbReference type="ARBA" id="ARBA00004892"/>
    </source>
</evidence>
<evidence type="ECO:0000313" key="12">
    <source>
        <dbReference type="Proteomes" id="UP000201613"/>
    </source>
</evidence>
<evidence type="ECO:0000256" key="7">
    <source>
        <dbReference type="ARBA" id="ARBA00012927"/>
    </source>
</evidence>
<dbReference type="AlphaFoldDB" id="A0A238LIX3"/>
<evidence type="ECO:0000256" key="9">
    <source>
        <dbReference type="ARBA" id="ARBA00023211"/>
    </source>
</evidence>
<comment type="pathway">
    <text evidence="5">Carbohydrate metabolism; pentose and glucuronate interconversion.</text>
</comment>
<evidence type="ECO:0000256" key="1">
    <source>
        <dbReference type="ARBA" id="ARBA00001794"/>
    </source>
</evidence>
<dbReference type="Pfam" id="PF03786">
    <property type="entry name" value="UxuA"/>
    <property type="match status" value="2"/>
</dbReference>
<evidence type="ECO:0000256" key="6">
    <source>
        <dbReference type="ARBA" id="ARBA00007389"/>
    </source>
</evidence>
<keyword evidence="9" id="KW-0464">Manganese</keyword>
<dbReference type="InterPro" id="IPR036237">
    <property type="entry name" value="Xyl_isomerase-like_sf"/>
</dbReference>
<dbReference type="GO" id="GO:0008198">
    <property type="term" value="F:ferrous iron binding"/>
    <property type="evidence" value="ECO:0007669"/>
    <property type="project" value="TreeGrafter"/>
</dbReference>
<comment type="catalytic activity">
    <reaction evidence="1">
        <text>D-mannonate = 2-dehydro-3-deoxy-D-gluconate + H2O</text>
        <dbReference type="Rhea" id="RHEA:20097"/>
        <dbReference type="ChEBI" id="CHEBI:15377"/>
        <dbReference type="ChEBI" id="CHEBI:17767"/>
        <dbReference type="ChEBI" id="CHEBI:57990"/>
        <dbReference type="EC" id="4.2.1.8"/>
    </reaction>
</comment>
<dbReference type="PIRSF" id="PIRSF016049">
    <property type="entry name" value="Man_dehyd"/>
    <property type="match status" value="1"/>
</dbReference>
<evidence type="ECO:0000256" key="2">
    <source>
        <dbReference type="ARBA" id="ARBA00001936"/>
    </source>
</evidence>
<keyword evidence="12" id="KW-1185">Reference proteome</keyword>
<accession>A0A238LIX3</accession>
<dbReference type="RefSeq" id="WP_093993097.1">
    <property type="nucleotide sequence ID" value="NZ_FXZK01000006.1"/>
</dbReference>
<dbReference type="Proteomes" id="UP000201613">
    <property type="component" value="Unassembled WGS sequence"/>
</dbReference>
<reference evidence="11 12" key="1">
    <citation type="submission" date="2017-05" db="EMBL/GenBank/DDBJ databases">
        <authorList>
            <person name="Song R."/>
            <person name="Chenine A.L."/>
            <person name="Ruprecht R.M."/>
        </authorList>
    </citation>
    <scope>NUCLEOTIDE SEQUENCE [LARGE SCALE GENOMIC DNA]</scope>
    <source>
        <strain evidence="11 12">CECT 8899</strain>
    </source>
</reference>
<keyword evidence="10 11" id="KW-0456">Lyase</keyword>
<evidence type="ECO:0000256" key="10">
    <source>
        <dbReference type="ARBA" id="ARBA00023239"/>
    </source>
</evidence>
<dbReference type="SUPFAM" id="SSF51658">
    <property type="entry name" value="Xylose isomerase-like"/>
    <property type="match status" value="1"/>
</dbReference>
<dbReference type="UniPathway" id="UPA00246"/>
<dbReference type="GO" id="GO:0042840">
    <property type="term" value="P:D-glucuronate catabolic process"/>
    <property type="evidence" value="ECO:0007669"/>
    <property type="project" value="TreeGrafter"/>
</dbReference>
<evidence type="ECO:0000256" key="8">
    <source>
        <dbReference type="ARBA" id="ARBA00023004"/>
    </source>
</evidence>
<sequence>MVAHPPTDTNLTILRQLGVEEAVHYDMAGLPDDLDALTAIRARYSDFGLRWTVAESGPPIDRIVMSKSGWQAQTERYKKTLGHLGRLGVEVVAYNFMPQVSTDAMVVRTAMDRQTRGNALTSGFRLADVTDRTLPHDEVAIPRESMWDNLERFLNDVIPAAEAAGVQMALHPDDPPLPEMCGLQRIVGSVEDFDRVLEISKSPANSMTMCFGCFAEAGHDIPSLIRRWAARIGFVHVRDIRGRWDDFIETFPDDGQTDMFAAFEALYDIGYAGPLRSDHAPLMAGDDVENDGYAITGHVFAMGYLRGLAESVSKARSNG</sequence>
<dbReference type="PANTHER" id="PTHR30387:SF2">
    <property type="entry name" value="MANNONATE DEHYDRATASE"/>
    <property type="match status" value="1"/>
</dbReference>
<dbReference type="EC" id="4.2.1.8" evidence="7"/>